<gene>
    <name evidence="6" type="ORF">NIIDNTM18_54300</name>
</gene>
<feature type="DNA-binding region" description="H-T-H motif" evidence="4">
    <location>
        <begin position="29"/>
        <end position="48"/>
    </location>
</feature>
<dbReference type="SUPFAM" id="SSF46689">
    <property type="entry name" value="Homeodomain-like"/>
    <property type="match status" value="1"/>
</dbReference>
<evidence type="ECO:0000256" key="2">
    <source>
        <dbReference type="ARBA" id="ARBA00023125"/>
    </source>
</evidence>
<dbReference type="InterPro" id="IPR009057">
    <property type="entry name" value="Homeodomain-like_sf"/>
</dbReference>
<dbReference type="AlphaFoldDB" id="A0A6S6PDI7"/>
<evidence type="ECO:0000256" key="3">
    <source>
        <dbReference type="ARBA" id="ARBA00023163"/>
    </source>
</evidence>
<dbReference type="RefSeq" id="WP_185293749.1">
    <property type="nucleotide sequence ID" value="NZ_AP023287.1"/>
</dbReference>
<dbReference type="SUPFAM" id="SSF48498">
    <property type="entry name" value="Tetracyclin repressor-like, C-terminal domain"/>
    <property type="match status" value="1"/>
</dbReference>
<evidence type="ECO:0000259" key="5">
    <source>
        <dbReference type="PROSITE" id="PS50977"/>
    </source>
</evidence>
<evidence type="ECO:0000313" key="6">
    <source>
        <dbReference type="EMBL" id="BCI56152.1"/>
    </source>
</evidence>
<dbReference type="Pfam" id="PF00440">
    <property type="entry name" value="TetR_N"/>
    <property type="match status" value="1"/>
</dbReference>
<dbReference type="GO" id="GO:0003677">
    <property type="term" value="F:DNA binding"/>
    <property type="evidence" value="ECO:0007669"/>
    <property type="project" value="UniProtKB-UniRule"/>
</dbReference>
<name>A0A6S6PDI7_9MYCO</name>
<accession>A0A6S6PDI7</accession>
<feature type="domain" description="HTH tetR-type" evidence="5">
    <location>
        <begin position="6"/>
        <end position="66"/>
    </location>
</feature>
<sequence>MAGTRQFDIGAAVDKAMNVFWERGYEATSMSDLTTALGLGRGSIYQAFGSKDGLYRAALAHYLELAASEMVTALERGDDLRTTLRAALLARIDVAIEGPAPRGCMLVNAVCERLPHDQITGQTARDVMDANRNAFEAALTRASALGYLHPSCDPASLADFLVACLSGLLVTAKVRPDRAALARSVDVAISTLG</sequence>
<keyword evidence="3" id="KW-0804">Transcription</keyword>
<dbReference type="Proteomes" id="UP000515734">
    <property type="component" value="Chromosome"/>
</dbReference>
<protein>
    <submittedName>
        <fullName evidence="6">TetR family transcriptional regulator</fullName>
    </submittedName>
</protein>
<evidence type="ECO:0000256" key="1">
    <source>
        <dbReference type="ARBA" id="ARBA00023015"/>
    </source>
</evidence>
<dbReference type="InterPro" id="IPR001647">
    <property type="entry name" value="HTH_TetR"/>
</dbReference>
<dbReference type="Gene3D" id="1.10.10.60">
    <property type="entry name" value="Homeodomain-like"/>
    <property type="match status" value="1"/>
</dbReference>
<dbReference type="Gene3D" id="1.10.357.10">
    <property type="entry name" value="Tetracycline Repressor, domain 2"/>
    <property type="match status" value="1"/>
</dbReference>
<dbReference type="InterPro" id="IPR023772">
    <property type="entry name" value="DNA-bd_HTH_TetR-type_CS"/>
</dbReference>
<dbReference type="InterPro" id="IPR036271">
    <property type="entry name" value="Tet_transcr_reg_TetR-rel_C_sf"/>
</dbReference>
<proteinExistence type="predicted"/>
<reference evidence="6 7" key="1">
    <citation type="submission" date="2020-07" db="EMBL/GenBank/DDBJ databases">
        <title>Complete genome sequence of Mycolicibacterium litorale like strain isolated from cardiac implantable electronic device infection.</title>
        <authorList>
            <person name="Fukano H."/>
            <person name="Miyama H."/>
            <person name="Hoshino Y."/>
        </authorList>
    </citation>
    <scope>NUCLEOTIDE SEQUENCE [LARGE SCALE GENOMIC DNA]</scope>
    <source>
        <strain evidence="6 7">NIIDNTM18</strain>
    </source>
</reference>
<dbReference type="PROSITE" id="PS50977">
    <property type="entry name" value="HTH_TETR_2"/>
    <property type="match status" value="1"/>
</dbReference>
<keyword evidence="1" id="KW-0805">Transcription regulation</keyword>
<dbReference type="PANTHER" id="PTHR47506:SF1">
    <property type="entry name" value="HTH-TYPE TRANSCRIPTIONAL REGULATOR YJDC"/>
    <property type="match status" value="1"/>
</dbReference>
<evidence type="ECO:0000256" key="4">
    <source>
        <dbReference type="PROSITE-ProRule" id="PRU00335"/>
    </source>
</evidence>
<dbReference type="Pfam" id="PF16925">
    <property type="entry name" value="TetR_C_13"/>
    <property type="match status" value="1"/>
</dbReference>
<organism evidence="6 7">
    <name type="scientific">Mycolicibacterium litorale</name>
    <dbReference type="NCBI Taxonomy" id="758802"/>
    <lineage>
        <taxon>Bacteria</taxon>
        <taxon>Bacillati</taxon>
        <taxon>Actinomycetota</taxon>
        <taxon>Actinomycetes</taxon>
        <taxon>Mycobacteriales</taxon>
        <taxon>Mycobacteriaceae</taxon>
        <taxon>Mycolicibacterium</taxon>
    </lineage>
</organism>
<dbReference type="InterPro" id="IPR011075">
    <property type="entry name" value="TetR_C"/>
</dbReference>
<keyword evidence="2 4" id="KW-0238">DNA-binding</keyword>
<dbReference type="EMBL" id="AP023287">
    <property type="protein sequence ID" value="BCI56152.1"/>
    <property type="molecule type" value="Genomic_DNA"/>
</dbReference>
<dbReference type="PANTHER" id="PTHR47506">
    <property type="entry name" value="TRANSCRIPTIONAL REGULATORY PROTEIN"/>
    <property type="match status" value="1"/>
</dbReference>
<dbReference type="PRINTS" id="PR00455">
    <property type="entry name" value="HTHTETR"/>
</dbReference>
<evidence type="ECO:0000313" key="7">
    <source>
        <dbReference type="Proteomes" id="UP000515734"/>
    </source>
</evidence>
<dbReference type="PROSITE" id="PS01081">
    <property type="entry name" value="HTH_TETR_1"/>
    <property type="match status" value="1"/>
</dbReference>